<dbReference type="Proteomes" id="UP001172708">
    <property type="component" value="Unassembled WGS sequence"/>
</dbReference>
<sequence>MAVTVAALAVLAGAPAVVPTTTALEPPRPSALGPTVRETGEGPSGYQVTFRFDAPSAAEVSIVGDVYFTDPSHIGADMVHDARTGDEWRAGDVPHALFTQEPVSLAQGPDGVWEITMGLPAGVHSYGFVTGECGAAAFCESTFDPANPPVFADAPEASAQTLSQVYVPEHPEFPTDDASHLAPLGDGETAGEVRHVTYPSTQSPLPGGAHPLGVYLPPGWDPARAEPYPLLVLSHGADGNETSWFSQGAAAAILDHAIADGAMPPAVVVTTSFEGLTPAQMGEPAFLSAYAAELRDSVLPFVERSFHTSGDRQDRAFGGLSMGGALGLNLLAEHPDLFSSYGLWSAAADLGSASVAIPSDGELGRMSEARTIHLGTGLHDALQGIGDRSQERADLYAGLGLPVTTHDVSGGHTWHVWRQQLDDYVRGVAFAESPAPPRRQWGWIATLVVGVALTGVAIGAVRRGV</sequence>
<keyword evidence="1" id="KW-1133">Transmembrane helix</keyword>
<name>A0ABT8GJW6_9MICO</name>
<evidence type="ECO:0000256" key="1">
    <source>
        <dbReference type="SAM" id="Phobius"/>
    </source>
</evidence>
<dbReference type="Gene3D" id="3.40.50.1820">
    <property type="entry name" value="alpha/beta hydrolase"/>
    <property type="match status" value="1"/>
</dbReference>
<dbReference type="InterPro" id="IPR050583">
    <property type="entry name" value="Mycobacterial_A85_antigen"/>
</dbReference>
<dbReference type="PANTHER" id="PTHR48098:SF6">
    <property type="entry name" value="FERRI-BACILLIBACTIN ESTERASE BESA"/>
    <property type="match status" value="1"/>
</dbReference>
<gene>
    <name evidence="2" type="ORF">QQX02_12415</name>
</gene>
<evidence type="ECO:0000313" key="3">
    <source>
        <dbReference type="Proteomes" id="UP001172708"/>
    </source>
</evidence>
<dbReference type="Pfam" id="PF00756">
    <property type="entry name" value="Esterase"/>
    <property type="match status" value="1"/>
</dbReference>
<dbReference type="SUPFAM" id="SSF53474">
    <property type="entry name" value="alpha/beta-Hydrolases"/>
    <property type="match status" value="1"/>
</dbReference>
<evidence type="ECO:0000313" key="2">
    <source>
        <dbReference type="EMBL" id="MDN4481725.1"/>
    </source>
</evidence>
<dbReference type="GO" id="GO:0016787">
    <property type="term" value="F:hydrolase activity"/>
    <property type="evidence" value="ECO:0007669"/>
    <property type="project" value="UniProtKB-KW"/>
</dbReference>
<dbReference type="RefSeq" id="WP_301143459.1">
    <property type="nucleotide sequence ID" value="NZ_JAUHQA010000001.1"/>
</dbReference>
<proteinExistence type="predicted"/>
<keyword evidence="1" id="KW-0812">Transmembrane</keyword>
<keyword evidence="3" id="KW-1185">Reference proteome</keyword>
<reference evidence="2" key="1">
    <citation type="submission" date="2023-06" db="EMBL/GenBank/DDBJ databases">
        <title>Egi l300058.</title>
        <authorList>
            <person name="Gao L."/>
            <person name="Fang B.-Z."/>
            <person name="Li W.-J."/>
        </authorList>
    </citation>
    <scope>NUCLEOTIDE SEQUENCE</scope>
    <source>
        <strain evidence="2">EGI L300058</strain>
    </source>
</reference>
<organism evidence="2 3">
    <name type="scientific">Demequina muriae</name>
    <dbReference type="NCBI Taxonomy" id="3051664"/>
    <lineage>
        <taxon>Bacteria</taxon>
        <taxon>Bacillati</taxon>
        <taxon>Actinomycetota</taxon>
        <taxon>Actinomycetes</taxon>
        <taxon>Micrococcales</taxon>
        <taxon>Demequinaceae</taxon>
        <taxon>Demequina</taxon>
    </lineage>
</organism>
<feature type="transmembrane region" description="Helical" evidence="1">
    <location>
        <begin position="441"/>
        <end position="461"/>
    </location>
</feature>
<dbReference type="EMBL" id="JAUHQA010000001">
    <property type="protein sequence ID" value="MDN4481725.1"/>
    <property type="molecule type" value="Genomic_DNA"/>
</dbReference>
<keyword evidence="1" id="KW-0472">Membrane</keyword>
<protein>
    <submittedName>
        <fullName evidence="2">Alpha/beta hydrolase-fold protein</fullName>
    </submittedName>
</protein>
<keyword evidence="2" id="KW-0378">Hydrolase</keyword>
<dbReference type="PANTHER" id="PTHR48098">
    <property type="entry name" value="ENTEROCHELIN ESTERASE-RELATED"/>
    <property type="match status" value="1"/>
</dbReference>
<dbReference type="InterPro" id="IPR029058">
    <property type="entry name" value="AB_hydrolase_fold"/>
</dbReference>
<accession>A0ABT8GJW6</accession>
<comment type="caution">
    <text evidence="2">The sequence shown here is derived from an EMBL/GenBank/DDBJ whole genome shotgun (WGS) entry which is preliminary data.</text>
</comment>
<dbReference type="InterPro" id="IPR000801">
    <property type="entry name" value="Esterase-like"/>
</dbReference>